<evidence type="ECO:0000313" key="2">
    <source>
        <dbReference type="EMBL" id="TRY92633.1"/>
    </source>
</evidence>
<keyword evidence="3" id="KW-1185">Reference proteome</keyword>
<evidence type="ECO:0000256" key="1">
    <source>
        <dbReference type="SAM" id="MobiDB-lite"/>
    </source>
</evidence>
<sequence length="266" mass="29497">MRSKWEGGEERLLAHPTVSSGEGEKDKEGLSFLQPPPLEASREGKRRKGQESERGSRGEFEVGRPAERPPIRAKNCPWMGGLLLSCLPFLQKRIERGALTAKEKRGEQGLAQGLEMRVEEQEFQEERPGQIRVPHVSEKAVAFLYRCTTAVLKTCCSSLLITLINSNNKYTAENTAIEHGGAAGSTVAFPVAGSRLTEELDSQLMEIDIRRESAVKRSGGNPPALPWHHGAFPEPFDSFPREKTRLVEGTALEPKHIHLQQTAIKL</sequence>
<protein>
    <submittedName>
        <fullName evidence="2">Uncharacterized protein</fullName>
    </submittedName>
</protein>
<organism evidence="2 3">
    <name type="scientific">Danionella cerebrum</name>
    <dbReference type="NCBI Taxonomy" id="2873325"/>
    <lineage>
        <taxon>Eukaryota</taxon>
        <taxon>Metazoa</taxon>
        <taxon>Chordata</taxon>
        <taxon>Craniata</taxon>
        <taxon>Vertebrata</taxon>
        <taxon>Euteleostomi</taxon>
        <taxon>Actinopterygii</taxon>
        <taxon>Neopterygii</taxon>
        <taxon>Teleostei</taxon>
        <taxon>Ostariophysi</taxon>
        <taxon>Cypriniformes</taxon>
        <taxon>Danionidae</taxon>
        <taxon>Danioninae</taxon>
        <taxon>Danionella</taxon>
    </lineage>
</organism>
<accession>A0A553QRM8</accession>
<feature type="compositionally biased region" description="Basic and acidic residues" evidence="1">
    <location>
        <begin position="1"/>
        <end position="13"/>
    </location>
</feature>
<name>A0A553QRM8_9TELE</name>
<feature type="region of interest" description="Disordered" evidence="1">
    <location>
        <begin position="1"/>
        <end position="71"/>
    </location>
</feature>
<dbReference type="Proteomes" id="UP000316079">
    <property type="component" value="Unassembled WGS sequence"/>
</dbReference>
<dbReference type="EMBL" id="SRMA01025600">
    <property type="protein sequence ID" value="TRY92633.1"/>
    <property type="molecule type" value="Genomic_DNA"/>
</dbReference>
<feature type="compositionally biased region" description="Basic and acidic residues" evidence="1">
    <location>
        <begin position="49"/>
        <end position="70"/>
    </location>
</feature>
<gene>
    <name evidence="2" type="ORF">DNTS_007691</name>
</gene>
<reference evidence="2 3" key="1">
    <citation type="journal article" date="2019" name="Sci. Data">
        <title>Hybrid genome assembly and annotation of Danionella translucida.</title>
        <authorList>
            <person name="Kadobianskyi M."/>
            <person name="Schulze L."/>
            <person name="Schuelke M."/>
            <person name="Judkewitz B."/>
        </authorList>
    </citation>
    <scope>NUCLEOTIDE SEQUENCE [LARGE SCALE GENOMIC DNA]</scope>
    <source>
        <strain evidence="2 3">Bolton</strain>
    </source>
</reference>
<dbReference type="AlphaFoldDB" id="A0A553QRM8"/>
<proteinExistence type="predicted"/>
<comment type="caution">
    <text evidence="2">The sequence shown here is derived from an EMBL/GenBank/DDBJ whole genome shotgun (WGS) entry which is preliminary data.</text>
</comment>
<evidence type="ECO:0000313" key="3">
    <source>
        <dbReference type="Proteomes" id="UP000316079"/>
    </source>
</evidence>